<evidence type="ECO:0000256" key="5">
    <source>
        <dbReference type="ARBA" id="ARBA00047606"/>
    </source>
</evidence>
<evidence type="ECO:0000313" key="10">
    <source>
        <dbReference type="EMBL" id="KDP25815.1"/>
    </source>
</evidence>
<reference evidence="10 11" key="1">
    <citation type="journal article" date="2014" name="PLoS ONE">
        <title>Global Analysis of Gene Expression Profiles in Physic Nut (Jatropha curcas L.) Seedlings Exposed to Salt Stress.</title>
        <authorList>
            <person name="Zhang L."/>
            <person name="Zhang C."/>
            <person name="Wu P."/>
            <person name="Chen Y."/>
            <person name="Li M."/>
            <person name="Jiang H."/>
            <person name="Wu G."/>
        </authorList>
    </citation>
    <scope>NUCLEOTIDE SEQUENCE [LARGE SCALE GENOMIC DNA]</scope>
    <source>
        <strain evidence="11">cv. GZQX0401</strain>
        <tissue evidence="10">Young leaves</tissue>
    </source>
</reference>
<dbReference type="GO" id="GO:0009718">
    <property type="term" value="P:anthocyanin-containing compound biosynthetic process"/>
    <property type="evidence" value="ECO:0007669"/>
    <property type="project" value="UniProtKB-UniPathway"/>
</dbReference>
<evidence type="ECO:0000256" key="4">
    <source>
        <dbReference type="ARBA" id="ARBA00022679"/>
    </source>
</evidence>
<dbReference type="FunFam" id="3.40.50.2000:FF:000047">
    <property type="entry name" value="Glycosyltransferase"/>
    <property type="match status" value="1"/>
</dbReference>
<feature type="coiled-coil region" evidence="8">
    <location>
        <begin position="438"/>
        <end position="468"/>
    </location>
</feature>
<dbReference type="GO" id="GO:0047213">
    <property type="term" value="F:anthocyanidin 3-O-glucosyltransferase activity"/>
    <property type="evidence" value="ECO:0007669"/>
    <property type="project" value="UniProtKB-EC"/>
</dbReference>
<dbReference type="Pfam" id="PF00201">
    <property type="entry name" value="UDPGT"/>
    <property type="match status" value="1"/>
</dbReference>
<dbReference type="AlphaFoldDB" id="A0A067K0P5"/>
<dbReference type="EMBL" id="KK914972">
    <property type="protein sequence ID" value="KDP25815.1"/>
    <property type="molecule type" value="Genomic_DNA"/>
</dbReference>
<dbReference type="Pfam" id="PF26168">
    <property type="entry name" value="Glyco_transf_N"/>
    <property type="match status" value="1"/>
</dbReference>
<keyword evidence="8" id="KW-0175">Coiled coil</keyword>
<dbReference type="FunFam" id="3.40.50.2000:FF:000071">
    <property type="entry name" value="Glycosyltransferase"/>
    <property type="match status" value="1"/>
</dbReference>
<dbReference type="PANTHER" id="PTHR48047">
    <property type="entry name" value="GLYCOSYLTRANSFERASE"/>
    <property type="match status" value="1"/>
</dbReference>
<evidence type="ECO:0000256" key="3">
    <source>
        <dbReference type="ARBA" id="ARBA00022676"/>
    </source>
</evidence>
<dbReference type="InterPro" id="IPR058980">
    <property type="entry name" value="Glyco_transf_N"/>
</dbReference>
<evidence type="ECO:0000259" key="9">
    <source>
        <dbReference type="Pfam" id="PF26168"/>
    </source>
</evidence>
<sequence>MISQSNQLHFVLFPLLAQGHMIPMVDIAKLLAQEGAMVSIITTPQNAARHSTILTRAIKSGLKIQIFKLQIPFQNYGLPEGCENFDMLPSLDMGEKMFMAANGLQKPAEELFEELNPKPSCIISDLFLPWTIHIASKWKVPRISFNGFCCFTMLCTHNIYNSNILENITSENEFFVVPGLPQTIEITESQLPESAVKNWTEELLNQILQAEKESCGFIINTFEELEEEFVKEYKNARGNTRIWCIGPVSLCNKDSMDKIDRGNRTLVDGNECLNWLDAWSPKSVIYACLGSLPNLTTLQVIELGLGLESSKRPFIWVVRGGDYRSKEIEKWVSETGFEERIKGRGLFISGWAPQMLILSHPAIGGFVTHCGWNSTWEAIGSGVPMATWPLFADQFITEKLVIRVLKIGVSFGGEVPEKVGEEGKCGLLVKKEDVGRALDKLMEEGEEREERHKRIKELAEKAKKATEEGGSSFLNIKLLIQDIMQKITHEKST</sequence>
<evidence type="ECO:0000313" key="11">
    <source>
        <dbReference type="Proteomes" id="UP000027138"/>
    </source>
</evidence>
<comment type="similarity">
    <text evidence="2 6">Belongs to the UDP-glycosyltransferase family.</text>
</comment>
<dbReference type="InterPro" id="IPR035595">
    <property type="entry name" value="UDP_glycos_trans_CS"/>
</dbReference>
<dbReference type="OrthoDB" id="5835829at2759"/>
<dbReference type="SUPFAM" id="SSF53756">
    <property type="entry name" value="UDP-Glycosyltransferase/glycogen phosphorylase"/>
    <property type="match status" value="1"/>
</dbReference>
<keyword evidence="11" id="KW-1185">Reference proteome</keyword>
<dbReference type="UniPathway" id="UPA00009"/>
<gene>
    <name evidence="10" type="ORF">JCGZ_22537</name>
</gene>
<dbReference type="PANTHER" id="PTHR48047:SF229">
    <property type="entry name" value="UDP-GLYCOSYLTRANSFERASE 73C3-RELATED"/>
    <property type="match status" value="1"/>
</dbReference>
<keyword evidence="3 6" id="KW-0328">Glycosyltransferase</keyword>
<dbReference type="EC" id="2.4.1.-" evidence="7"/>
<organism evidence="10 11">
    <name type="scientific">Jatropha curcas</name>
    <name type="common">Barbados nut</name>
    <dbReference type="NCBI Taxonomy" id="180498"/>
    <lineage>
        <taxon>Eukaryota</taxon>
        <taxon>Viridiplantae</taxon>
        <taxon>Streptophyta</taxon>
        <taxon>Embryophyta</taxon>
        <taxon>Tracheophyta</taxon>
        <taxon>Spermatophyta</taxon>
        <taxon>Magnoliopsida</taxon>
        <taxon>eudicotyledons</taxon>
        <taxon>Gunneridae</taxon>
        <taxon>Pentapetalae</taxon>
        <taxon>rosids</taxon>
        <taxon>fabids</taxon>
        <taxon>Malpighiales</taxon>
        <taxon>Euphorbiaceae</taxon>
        <taxon>Crotonoideae</taxon>
        <taxon>Jatropheae</taxon>
        <taxon>Jatropha</taxon>
    </lineage>
</organism>
<keyword evidence="4 6" id="KW-0808">Transferase</keyword>
<proteinExistence type="inferred from homology"/>
<comment type="catalytic activity">
    <reaction evidence="5">
        <text>an anthocyanidin + UDP-alpha-D-glucose + H(+) = an anthocyanidin 3-O-beta-D-glucoside + UDP</text>
        <dbReference type="Rhea" id="RHEA:20093"/>
        <dbReference type="ChEBI" id="CHEBI:15378"/>
        <dbReference type="ChEBI" id="CHEBI:16307"/>
        <dbReference type="ChEBI" id="CHEBI:58223"/>
        <dbReference type="ChEBI" id="CHEBI:58885"/>
        <dbReference type="ChEBI" id="CHEBI:143576"/>
        <dbReference type="EC" id="2.4.1.115"/>
    </reaction>
</comment>
<name>A0A067K0P5_JATCU</name>
<dbReference type="Gene3D" id="3.40.50.2000">
    <property type="entry name" value="Glycogen Phosphorylase B"/>
    <property type="match status" value="2"/>
</dbReference>
<feature type="domain" description="Glycosyltransferase N-terminal" evidence="9">
    <location>
        <begin position="9"/>
        <end position="248"/>
    </location>
</feature>
<dbReference type="PROSITE" id="PS00375">
    <property type="entry name" value="UDPGT"/>
    <property type="match status" value="1"/>
</dbReference>
<comment type="pathway">
    <text evidence="1">Pigment biosynthesis; anthocyanin biosynthesis.</text>
</comment>
<dbReference type="CDD" id="cd03784">
    <property type="entry name" value="GT1_Gtf-like"/>
    <property type="match status" value="1"/>
</dbReference>
<evidence type="ECO:0000256" key="7">
    <source>
        <dbReference type="RuleBase" id="RU362057"/>
    </source>
</evidence>
<accession>A0A067K0P5</accession>
<evidence type="ECO:0000256" key="1">
    <source>
        <dbReference type="ARBA" id="ARBA00004935"/>
    </source>
</evidence>
<evidence type="ECO:0000256" key="2">
    <source>
        <dbReference type="ARBA" id="ARBA00009995"/>
    </source>
</evidence>
<evidence type="ECO:0000256" key="6">
    <source>
        <dbReference type="RuleBase" id="RU003718"/>
    </source>
</evidence>
<dbReference type="Proteomes" id="UP000027138">
    <property type="component" value="Unassembled WGS sequence"/>
</dbReference>
<protein>
    <recommendedName>
        <fullName evidence="7">Glycosyltransferase</fullName>
        <ecNumber evidence="7">2.4.1.-</ecNumber>
    </recommendedName>
</protein>
<evidence type="ECO:0000256" key="8">
    <source>
        <dbReference type="SAM" id="Coils"/>
    </source>
</evidence>
<dbReference type="InterPro" id="IPR002213">
    <property type="entry name" value="UDP_glucos_trans"/>
</dbReference>